<dbReference type="EMBL" id="QJNS01000028">
    <property type="protein sequence ID" value="RYO92387.1"/>
    <property type="molecule type" value="Genomic_DNA"/>
</dbReference>
<name>A0ABY0HK48_9PEZI</name>
<dbReference type="Proteomes" id="UP000294003">
    <property type="component" value="Unassembled WGS sequence"/>
</dbReference>
<protein>
    <submittedName>
        <fullName evidence="1">Uncharacterized protein</fullName>
    </submittedName>
</protein>
<accession>A0ABY0HK48</accession>
<keyword evidence="2" id="KW-1185">Reference proteome</keyword>
<sequence>MPPKLVENPTYILAPNWTFVPGGPIALGNVIADPSRPHIVLKKPPKNPATQPSVQQVSEKNWRLHLSSQLNLSASLWAQFVELVGLKLGASHGRHARASYSMRELETVYYVEMPDSAFVKELIKDPAVHELMRLDNPFSRPVYMVTGLKISRGFVLSVDKSGDNSGGLGASGPAGPATAGGGVDISVKSEKGLGFESGNDIIFAYQLVRIAPKGWKEKTFKLREYAPSAAFLSDGDDKDEQEMEVESDFLEMQDLEDPGMGFSSTKVLNGSMEYSCIAFEDE</sequence>
<organism evidence="1 2">
    <name type="scientific">Monosporascus cannonballus</name>
    <dbReference type="NCBI Taxonomy" id="155416"/>
    <lineage>
        <taxon>Eukaryota</taxon>
        <taxon>Fungi</taxon>
        <taxon>Dikarya</taxon>
        <taxon>Ascomycota</taxon>
        <taxon>Pezizomycotina</taxon>
        <taxon>Sordariomycetes</taxon>
        <taxon>Xylariomycetidae</taxon>
        <taxon>Xylariales</taxon>
        <taxon>Xylariales incertae sedis</taxon>
        <taxon>Monosporascus</taxon>
    </lineage>
</organism>
<comment type="caution">
    <text evidence="1">The sequence shown here is derived from an EMBL/GenBank/DDBJ whole genome shotgun (WGS) entry which is preliminary data.</text>
</comment>
<gene>
    <name evidence="1" type="ORF">DL762_001667</name>
</gene>
<evidence type="ECO:0000313" key="1">
    <source>
        <dbReference type="EMBL" id="RYO92387.1"/>
    </source>
</evidence>
<evidence type="ECO:0000313" key="2">
    <source>
        <dbReference type="Proteomes" id="UP000294003"/>
    </source>
</evidence>
<reference evidence="1 2" key="1">
    <citation type="submission" date="2018-06" db="EMBL/GenBank/DDBJ databases">
        <title>Complete Genomes of Monosporascus.</title>
        <authorList>
            <person name="Robinson A.J."/>
            <person name="Natvig D.O."/>
        </authorList>
    </citation>
    <scope>NUCLEOTIDE SEQUENCE [LARGE SCALE GENOMIC DNA]</scope>
    <source>
        <strain evidence="1 2">CBS 609.92</strain>
    </source>
</reference>
<proteinExistence type="predicted"/>